<proteinExistence type="predicted"/>
<gene>
    <name evidence="1" type="primary">ycf58</name>
    <name evidence="1" type="ORF">H1444_102</name>
</gene>
<geneLocation type="chloroplast" evidence="1"/>
<dbReference type="Gene3D" id="2.40.128.20">
    <property type="match status" value="1"/>
</dbReference>
<organism evidence="1">
    <name type="scientific">Nemalion sp. H.1444</name>
    <dbReference type="NCBI Taxonomy" id="1907586"/>
    <lineage>
        <taxon>Eukaryota</taxon>
        <taxon>Rhodophyta</taxon>
        <taxon>Florideophyceae</taxon>
        <taxon>Nemaliophycidae</taxon>
        <taxon>Nemaliales</taxon>
        <taxon>Nemaliaceae</taxon>
        <taxon>Nemalion</taxon>
    </lineage>
</organism>
<protein>
    <recommendedName>
        <fullName evidence="2">Chromophore lyase CpcS/CpeS</fullName>
    </recommendedName>
</protein>
<keyword evidence="1" id="KW-0150">Chloroplast</keyword>
<sequence>MPINTFLQVNSGQWLTSRTIYMPQSEEIYWQQSELRIRSSKTPKGTRNLERKIRLSVIHNLVSNRCTDISYFLDHNEYNILTDNIHVQKLYNAFSFLNKKNHLSSIYQVNDLTVFDKLWLVNPNLRLNISVIHKNDVCISIAFSSDIKIA</sequence>
<reference evidence="1" key="1">
    <citation type="submission" date="2016-10" db="EMBL/GenBank/DDBJ databases">
        <title>Chloroplast genomes as a tool to resolve red algal phylogenies: a case study in the Nemaliales.</title>
        <authorList>
            <person name="Costa J.F."/>
            <person name="Lin S.M."/>
            <person name="Macaya E.C."/>
            <person name="Fernandez-Garcia C."/>
            <person name="Verbruggen H."/>
        </authorList>
    </citation>
    <scope>NUCLEOTIDE SEQUENCE</scope>
    <source>
        <strain evidence="1">H.1444</strain>
    </source>
</reference>
<name>A0A1G4NWS8_9FLOR</name>
<dbReference type="InterPro" id="IPR012674">
    <property type="entry name" value="Calycin"/>
</dbReference>
<dbReference type="AlphaFoldDB" id="A0A1G4NWS8"/>
<dbReference type="EMBL" id="LT622871">
    <property type="protein sequence ID" value="SCW22966.1"/>
    <property type="molecule type" value="Genomic_DNA"/>
</dbReference>
<evidence type="ECO:0008006" key="2">
    <source>
        <dbReference type="Google" id="ProtNLM"/>
    </source>
</evidence>
<accession>A0A1G4NWS8</accession>
<keyword evidence="1" id="KW-0934">Plastid</keyword>
<reference evidence="1" key="2">
    <citation type="submission" date="2016-10" db="EMBL/GenBank/DDBJ databases">
        <authorList>
            <person name="de Groot N.N."/>
        </authorList>
    </citation>
    <scope>NUCLEOTIDE SEQUENCE</scope>
    <source>
        <strain evidence="1">H.1444</strain>
    </source>
</reference>
<evidence type="ECO:0000313" key="1">
    <source>
        <dbReference type="EMBL" id="SCW22966.1"/>
    </source>
</evidence>